<dbReference type="InterPro" id="IPR040442">
    <property type="entry name" value="Pyrv_kinase-like_dom_sf"/>
</dbReference>
<dbReference type="STRING" id="937218.SAMN06297251_102365"/>
<dbReference type="RefSeq" id="WP_210190474.1">
    <property type="nucleotide sequence ID" value="NZ_FWXR01000002.1"/>
</dbReference>
<proteinExistence type="inferred from homology"/>
<comment type="similarity">
    <text evidence="1">Belongs to the HpcH/HpaI aldolase family.</text>
</comment>
<organism evidence="5 6">
    <name type="scientific">Fulvimarina manganoxydans</name>
    <dbReference type="NCBI Taxonomy" id="937218"/>
    <lineage>
        <taxon>Bacteria</taxon>
        <taxon>Pseudomonadati</taxon>
        <taxon>Pseudomonadota</taxon>
        <taxon>Alphaproteobacteria</taxon>
        <taxon>Hyphomicrobiales</taxon>
        <taxon>Aurantimonadaceae</taxon>
        <taxon>Fulvimarina</taxon>
    </lineage>
</organism>
<dbReference type="GO" id="GO:0016832">
    <property type="term" value="F:aldehyde-lyase activity"/>
    <property type="evidence" value="ECO:0007669"/>
    <property type="project" value="TreeGrafter"/>
</dbReference>
<name>A0A1W1ZER0_9HYPH</name>
<dbReference type="Proteomes" id="UP000192656">
    <property type="component" value="Unassembled WGS sequence"/>
</dbReference>
<accession>A0A1W1ZER0</accession>
<evidence type="ECO:0000313" key="6">
    <source>
        <dbReference type="Proteomes" id="UP000192656"/>
    </source>
</evidence>
<dbReference type="PANTHER" id="PTHR30502">
    <property type="entry name" value="2-KETO-3-DEOXY-L-RHAMNONATE ALDOLASE"/>
    <property type="match status" value="1"/>
</dbReference>
<dbReference type="PANTHER" id="PTHR30502:SF0">
    <property type="entry name" value="PHOSPHOENOLPYRUVATE CARBOXYLASE FAMILY PROTEIN"/>
    <property type="match status" value="1"/>
</dbReference>
<dbReference type="SUPFAM" id="SSF51621">
    <property type="entry name" value="Phosphoenolpyruvate/pyruvate domain"/>
    <property type="match status" value="1"/>
</dbReference>
<keyword evidence="2" id="KW-0479">Metal-binding</keyword>
<evidence type="ECO:0000256" key="3">
    <source>
        <dbReference type="ARBA" id="ARBA00023239"/>
    </source>
</evidence>
<evidence type="ECO:0000313" key="5">
    <source>
        <dbReference type="EMBL" id="SMC46826.1"/>
    </source>
</evidence>
<dbReference type="GO" id="GO:0005737">
    <property type="term" value="C:cytoplasm"/>
    <property type="evidence" value="ECO:0007669"/>
    <property type="project" value="TreeGrafter"/>
</dbReference>
<feature type="domain" description="HpcH/HpaI aldolase/citrate lyase" evidence="4">
    <location>
        <begin position="18"/>
        <end position="237"/>
    </location>
</feature>
<dbReference type="Gene3D" id="3.20.20.60">
    <property type="entry name" value="Phosphoenolpyruvate-binding domains"/>
    <property type="match status" value="1"/>
</dbReference>
<dbReference type="InterPro" id="IPR005000">
    <property type="entry name" value="Aldolase/citrate-lyase_domain"/>
</dbReference>
<evidence type="ECO:0000256" key="2">
    <source>
        <dbReference type="ARBA" id="ARBA00022723"/>
    </source>
</evidence>
<protein>
    <submittedName>
        <fullName evidence="5">2-keto-3-deoxy-L-rhamnonate aldolase RhmA</fullName>
    </submittedName>
</protein>
<evidence type="ECO:0000259" key="4">
    <source>
        <dbReference type="Pfam" id="PF03328"/>
    </source>
</evidence>
<dbReference type="Pfam" id="PF03328">
    <property type="entry name" value="HpcH_HpaI"/>
    <property type="match status" value="1"/>
</dbReference>
<dbReference type="GO" id="GO:0046872">
    <property type="term" value="F:metal ion binding"/>
    <property type="evidence" value="ECO:0007669"/>
    <property type="project" value="UniProtKB-KW"/>
</dbReference>
<dbReference type="EMBL" id="FWXR01000002">
    <property type="protein sequence ID" value="SMC46826.1"/>
    <property type="molecule type" value="Genomic_DNA"/>
</dbReference>
<dbReference type="InterPro" id="IPR015813">
    <property type="entry name" value="Pyrv/PenolPyrv_kinase-like_dom"/>
</dbReference>
<keyword evidence="3" id="KW-0456">Lyase</keyword>
<keyword evidence="6" id="KW-1185">Reference proteome</keyword>
<sequence>MNPNSRLKSRITAREPVIGAFIKTPHPIIVEIMGASGMDFLVLDAEHAPFDRGSIDQMMIAGRAVGCPLIVRVPTTSPDWILSVLDAGAAGVMVPHVNTREQAKDLVRMTRYGKGGRGFAGTTRAAAYAKRPFSEHLAETANETTLICQIEDPEGVDNFEEISRVEGVDALFVGRADLAVSYGFDGFFAPEVTEKSNPILGAGGCATGLYCAPGENLGPLRQAGATFFVVGSEHSLMAQGASKIAEDFADAGAH</sequence>
<dbReference type="AlphaFoldDB" id="A0A1W1ZER0"/>
<reference evidence="5 6" key="1">
    <citation type="submission" date="2017-04" db="EMBL/GenBank/DDBJ databases">
        <authorList>
            <person name="Afonso C.L."/>
            <person name="Miller P.J."/>
            <person name="Scott M.A."/>
            <person name="Spackman E."/>
            <person name="Goraichik I."/>
            <person name="Dimitrov K.M."/>
            <person name="Suarez D.L."/>
            <person name="Swayne D.E."/>
        </authorList>
    </citation>
    <scope>NUCLEOTIDE SEQUENCE [LARGE SCALE GENOMIC DNA]</scope>
    <source>
        <strain evidence="5 6">CGMCC 1.10972</strain>
    </source>
</reference>
<gene>
    <name evidence="5" type="ORF">SAMN06297251_102365</name>
</gene>
<dbReference type="InterPro" id="IPR050251">
    <property type="entry name" value="HpcH-HpaI_aldolase"/>
</dbReference>
<evidence type="ECO:0000256" key="1">
    <source>
        <dbReference type="ARBA" id="ARBA00005568"/>
    </source>
</evidence>